<comment type="caution">
    <text evidence="2">The sequence shown here is derived from an EMBL/GenBank/DDBJ whole genome shotgun (WGS) entry which is preliminary data.</text>
</comment>
<dbReference type="Proteomes" id="UP000559256">
    <property type="component" value="Unassembled WGS sequence"/>
</dbReference>
<sequence>MKMEINGQWCITEVGHGLDVDNLETTATWVPTPTSGTTTSDPNGADFDAMVAKGHWLLHTPRPEAAKIMAVTAPFSTGTPCVAVVFARMILGDEDKGVRPFVVDIHDGDNLYEGISVKLLPPQGGSDPLPHSITYFNNSCAVDSLSMPNPDSNKRFLTSLSVPQSKPSFAQSIYRVSIGALALSLSASNYIKLSATIGLVYSGQRCIGRPSSNGDRQNKQIPIITFSTQQYPILTAVAQAYVLDAFYDWVTEEASFLNPVTVDDTTLRIRRAMAGITKAMTIQFAYRGCLSISERCGWRGLFRANMMSRMHALARGLAIAEGDIVGVSMRTTMELLLGRYKMPLATDPQNILAKHEQGLLQECREVLMKTKTHRSEEVNNHVLPRCQKIVEAIGHRLAYEAAAGASQNGVAIPTCVLDLFKISVVRLDEAWYIENIPGLTRKTLDEQEVKAMAAVLEIADRLIEK</sequence>
<dbReference type="InterPro" id="IPR046373">
    <property type="entry name" value="Acyl-CoA_Oxase/DH_mid-dom_sf"/>
</dbReference>
<name>A0A8H5GQ51_9AGAR</name>
<dbReference type="Gene3D" id="2.40.110.10">
    <property type="entry name" value="Butyryl-CoA Dehydrogenase, subunit A, domain 2"/>
    <property type="match status" value="1"/>
</dbReference>
<evidence type="ECO:0000259" key="1">
    <source>
        <dbReference type="Pfam" id="PF22924"/>
    </source>
</evidence>
<dbReference type="Gene3D" id="1.20.140.10">
    <property type="entry name" value="Butyryl-CoA Dehydrogenase, subunit A, domain 3"/>
    <property type="match status" value="1"/>
</dbReference>
<keyword evidence="3" id="KW-1185">Reference proteome</keyword>
<feature type="domain" description="Acyl-CoA oxidase C-alpha1" evidence="1">
    <location>
        <begin position="185"/>
        <end position="326"/>
    </location>
</feature>
<accession>A0A8H5GQ51</accession>
<proteinExistence type="predicted"/>
<dbReference type="PANTHER" id="PTHR10909:SF382">
    <property type="entry name" value="ACYL-COENZYME A OXIDASE"/>
    <property type="match status" value="1"/>
</dbReference>
<dbReference type="GO" id="GO:0055088">
    <property type="term" value="P:lipid homeostasis"/>
    <property type="evidence" value="ECO:0007669"/>
    <property type="project" value="TreeGrafter"/>
</dbReference>
<gene>
    <name evidence="2" type="ORF">D9758_003064</name>
</gene>
<dbReference type="OrthoDB" id="538336at2759"/>
<evidence type="ECO:0000313" key="2">
    <source>
        <dbReference type="EMBL" id="KAF5368954.1"/>
    </source>
</evidence>
<dbReference type="InterPro" id="IPR009100">
    <property type="entry name" value="AcylCoA_DH/oxidase_NM_dom_sf"/>
</dbReference>
<dbReference type="InterPro" id="IPR036250">
    <property type="entry name" value="AcylCo_DH-like_C"/>
</dbReference>
<dbReference type="GO" id="GO:0071949">
    <property type="term" value="F:FAD binding"/>
    <property type="evidence" value="ECO:0007669"/>
    <property type="project" value="InterPro"/>
</dbReference>
<dbReference type="Pfam" id="PF22924">
    <property type="entry name" value="ACOX_C_alpha1"/>
    <property type="match status" value="1"/>
</dbReference>
<protein>
    <recommendedName>
        <fullName evidence="1">Acyl-CoA oxidase C-alpha1 domain-containing protein</fullName>
    </recommendedName>
</protein>
<dbReference type="SUPFAM" id="SSF47203">
    <property type="entry name" value="Acyl-CoA dehydrogenase C-terminal domain-like"/>
    <property type="match status" value="1"/>
</dbReference>
<dbReference type="GO" id="GO:0005777">
    <property type="term" value="C:peroxisome"/>
    <property type="evidence" value="ECO:0007669"/>
    <property type="project" value="InterPro"/>
</dbReference>
<dbReference type="InterPro" id="IPR012258">
    <property type="entry name" value="Acyl-CoA_oxidase"/>
</dbReference>
<dbReference type="GO" id="GO:0033540">
    <property type="term" value="P:fatty acid beta-oxidation using acyl-CoA oxidase"/>
    <property type="evidence" value="ECO:0007669"/>
    <property type="project" value="TreeGrafter"/>
</dbReference>
<dbReference type="SUPFAM" id="SSF56645">
    <property type="entry name" value="Acyl-CoA dehydrogenase NM domain-like"/>
    <property type="match status" value="1"/>
</dbReference>
<dbReference type="AlphaFoldDB" id="A0A8H5GQ51"/>
<evidence type="ECO:0000313" key="3">
    <source>
        <dbReference type="Proteomes" id="UP000559256"/>
    </source>
</evidence>
<organism evidence="2 3">
    <name type="scientific">Tetrapyrgos nigripes</name>
    <dbReference type="NCBI Taxonomy" id="182062"/>
    <lineage>
        <taxon>Eukaryota</taxon>
        <taxon>Fungi</taxon>
        <taxon>Dikarya</taxon>
        <taxon>Basidiomycota</taxon>
        <taxon>Agaricomycotina</taxon>
        <taxon>Agaricomycetes</taxon>
        <taxon>Agaricomycetidae</taxon>
        <taxon>Agaricales</taxon>
        <taxon>Marasmiineae</taxon>
        <taxon>Marasmiaceae</taxon>
        <taxon>Tetrapyrgos</taxon>
    </lineage>
</organism>
<dbReference type="EMBL" id="JAACJM010000014">
    <property type="protein sequence ID" value="KAF5368954.1"/>
    <property type="molecule type" value="Genomic_DNA"/>
</dbReference>
<dbReference type="GO" id="GO:0003997">
    <property type="term" value="F:acyl-CoA oxidase activity"/>
    <property type="evidence" value="ECO:0007669"/>
    <property type="project" value="InterPro"/>
</dbReference>
<reference evidence="2 3" key="1">
    <citation type="journal article" date="2020" name="ISME J.">
        <title>Uncovering the hidden diversity of litter-decomposition mechanisms in mushroom-forming fungi.</title>
        <authorList>
            <person name="Floudas D."/>
            <person name="Bentzer J."/>
            <person name="Ahren D."/>
            <person name="Johansson T."/>
            <person name="Persson P."/>
            <person name="Tunlid A."/>
        </authorList>
    </citation>
    <scope>NUCLEOTIDE SEQUENCE [LARGE SCALE GENOMIC DNA]</scope>
    <source>
        <strain evidence="2 3">CBS 291.85</strain>
    </source>
</reference>
<dbReference type="PANTHER" id="PTHR10909">
    <property type="entry name" value="ELECTRON TRANSPORT OXIDOREDUCTASE"/>
    <property type="match status" value="1"/>
</dbReference>
<dbReference type="GO" id="GO:0005504">
    <property type="term" value="F:fatty acid binding"/>
    <property type="evidence" value="ECO:0007669"/>
    <property type="project" value="TreeGrafter"/>
</dbReference>
<dbReference type="InterPro" id="IPR055060">
    <property type="entry name" value="ACOX_C_alpha1"/>
</dbReference>